<dbReference type="RefSeq" id="WP_203629793.1">
    <property type="nucleotide sequence ID" value="NZ_BNJR01000012.1"/>
</dbReference>
<accession>A0ABQ3VZI5</accession>
<name>A0ABQ3VZI5_9LACO</name>
<dbReference type="CDD" id="cd18822">
    <property type="entry name" value="GH43_CtGH43-like"/>
    <property type="match status" value="1"/>
</dbReference>
<keyword evidence="4" id="KW-1185">Reference proteome</keyword>
<keyword evidence="2" id="KW-0812">Transmembrane</keyword>
<feature type="transmembrane region" description="Helical" evidence="2">
    <location>
        <begin position="12"/>
        <end position="30"/>
    </location>
</feature>
<feature type="compositionally biased region" description="Polar residues" evidence="1">
    <location>
        <begin position="60"/>
        <end position="74"/>
    </location>
</feature>
<evidence type="ECO:0008006" key="5">
    <source>
        <dbReference type="Google" id="ProtNLM"/>
    </source>
</evidence>
<keyword evidence="2" id="KW-0472">Membrane</keyword>
<evidence type="ECO:0000256" key="2">
    <source>
        <dbReference type="SAM" id="Phobius"/>
    </source>
</evidence>
<dbReference type="EMBL" id="BNJR01000012">
    <property type="protein sequence ID" value="GHP13754.1"/>
    <property type="molecule type" value="Genomic_DNA"/>
</dbReference>
<protein>
    <recommendedName>
        <fullName evidence="5">Family 43 glycosylhydrolase</fullName>
    </recommendedName>
</protein>
<evidence type="ECO:0000256" key="1">
    <source>
        <dbReference type="SAM" id="MobiDB-lite"/>
    </source>
</evidence>
<comment type="caution">
    <text evidence="3">The sequence shown here is derived from an EMBL/GenBank/DDBJ whole genome shotgun (WGS) entry which is preliminary data.</text>
</comment>
<dbReference type="InterPro" id="IPR023296">
    <property type="entry name" value="Glyco_hydro_beta-prop_sf"/>
</dbReference>
<sequence length="552" mass="61187">MLTHRHRALLRVLRGSLFLLSLLTFGWMTVELPRAATQGASQSNTVTTTTSQSSQSSTTDSNLVNQAASKQTNTVDKTNLEKALNSAKALTGHLSDYATISQTLLKTAISNGEILDKSTKFSQTDIDQQTKVINTTIDKMVKRNYDANRYDSVPVGYNNQNQLDTEGAPIQAHGGGVIQTTDPSNGQPIYYWVGEDKSHNNAFFNGINLYSSKDLKNWTYVNTILKPDANNSALFDVIMERPKILYNAKNKQFVVWAHWERQGNYSSSQVAVATSSQAGGEYHFLGHWRPGAGTDSKYRNWGVKLLNSDSKTDTQTTAFYDDGTKLNDYQNVTKDTDNWGTPSRDFTLFQDGSDAYIISTESGTTMRIYKLNADYTDVDKTAMKSYELFTNARREAPAVVKAGDYYVIATSQQSGWSPNQGRYSYTKDITDPNGWKVTTTQNSAGEDINTPFGLLGDNSTYHSQPTNILKVNQNGQTNYIYMGDSWLPSTIGESGYIWLPLKISGLEGNSPQVSMDYTPDWSIDTLSGKLDVPNYPLLSKNKPATSKGGKRC</sequence>
<evidence type="ECO:0000313" key="3">
    <source>
        <dbReference type="EMBL" id="GHP13754.1"/>
    </source>
</evidence>
<dbReference type="Proteomes" id="UP000604765">
    <property type="component" value="Unassembled WGS sequence"/>
</dbReference>
<proteinExistence type="predicted"/>
<feature type="region of interest" description="Disordered" evidence="1">
    <location>
        <begin position="38"/>
        <end position="74"/>
    </location>
</feature>
<gene>
    <name evidence="3" type="ORF">YK48G_11790</name>
</gene>
<evidence type="ECO:0000313" key="4">
    <source>
        <dbReference type="Proteomes" id="UP000604765"/>
    </source>
</evidence>
<dbReference type="SUPFAM" id="SSF75005">
    <property type="entry name" value="Arabinanase/levansucrase/invertase"/>
    <property type="match status" value="1"/>
</dbReference>
<dbReference type="PANTHER" id="PTHR22925">
    <property type="entry name" value="GLYCOSYL HYDROLASE 43 FAMILY MEMBER"/>
    <property type="match status" value="1"/>
</dbReference>
<reference evidence="3 4" key="1">
    <citation type="journal article" date="2021" name="Int. J. Syst. Evol. Microbiol.">
        <title>Lentilactobacillus fungorum sp. nov., isolated from spent mushroom substrates.</title>
        <authorList>
            <person name="Tohno M."/>
            <person name="Tanizawa Y."/>
            <person name="Kojima Y."/>
            <person name="Sakamoto M."/>
            <person name="Ohkuma M."/>
            <person name="Kobayashi H."/>
        </authorList>
    </citation>
    <scope>NUCLEOTIDE SEQUENCE [LARGE SCALE GENOMIC DNA]</scope>
    <source>
        <strain evidence="3 4">YK48G</strain>
    </source>
</reference>
<organism evidence="3 4">
    <name type="scientific">Lentilactobacillus fungorum</name>
    <dbReference type="NCBI Taxonomy" id="2201250"/>
    <lineage>
        <taxon>Bacteria</taxon>
        <taxon>Bacillati</taxon>
        <taxon>Bacillota</taxon>
        <taxon>Bacilli</taxon>
        <taxon>Lactobacillales</taxon>
        <taxon>Lactobacillaceae</taxon>
        <taxon>Lentilactobacillus</taxon>
    </lineage>
</organism>
<dbReference type="PANTHER" id="PTHR22925:SF3">
    <property type="entry name" value="GLYCOSYL HYDROLASE FAMILY PROTEIN 43"/>
    <property type="match status" value="1"/>
</dbReference>
<keyword evidence="2" id="KW-1133">Transmembrane helix</keyword>
<feature type="compositionally biased region" description="Low complexity" evidence="1">
    <location>
        <begin position="41"/>
        <end position="59"/>
    </location>
</feature>
<dbReference type="Gene3D" id="2.115.10.20">
    <property type="entry name" value="Glycosyl hydrolase domain, family 43"/>
    <property type="match status" value="1"/>
</dbReference>